<dbReference type="InterPro" id="IPR001227">
    <property type="entry name" value="Ac_transferase_dom_sf"/>
</dbReference>
<dbReference type="NCBIfam" id="TIGR00128">
    <property type="entry name" value="fabD"/>
    <property type="match status" value="1"/>
</dbReference>
<comment type="similarity">
    <text evidence="4">Belongs to the fabD family.</text>
</comment>
<dbReference type="InterPro" id="IPR004410">
    <property type="entry name" value="Malonyl_CoA-ACP_transAc_FabD"/>
</dbReference>
<dbReference type="EMBL" id="SMAA01000006">
    <property type="protein sequence ID" value="TCS79670.1"/>
    <property type="molecule type" value="Genomic_DNA"/>
</dbReference>
<dbReference type="InterPro" id="IPR016035">
    <property type="entry name" value="Acyl_Trfase/lysoPLipase"/>
</dbReference>
<feature type="domain" description="Malonyl-CoA:ACP transacylase (MAT)" evidence="6">
    <location>
        <begin position="7"/>
        <end position="306"/>
    </location>
</feature>
<dbReference type="GO" id="GO:0005829">
    <property type="term" value="C:cytosol"/>
    <property type="evidence" value="ECO:0007669"/>
    <property type="project" value="TreeGrafter"/>
</dbReference>
<dbReference type="InterPro" id="IPR050858">
    <property type="entry name" value="Mal-CoA-ACP_Trans/PKS_FabD"/>
</dbReference>
<keyword evidence="2 4" id="KW-0012">Acyltransferase</keyword>
<dbReference type="Proteomes" id="UP000295188">
    <property type="component" value="Unassembled WGS sequence"/>
</dbReference>
<keyword evidence="8" id="KW-1185">Reference proteome</keyword>
<dbReference type="Pfam" id="PF00698">
    <property type="entry name" value="Acyl_transf_1"/>
    <property type="match status" value="1"/>
</dbReference>
<feature type="active site" evidence="5">
    <location>
        <position position="201"/>
    </location>
</feature>
<dbReference type="Gene3D" id="3.40.366.10">
    <property type="entry name" value="Malonyl-Coenzyme A Acyl Carrier Protein, domain 2"/>
    <property type="match status" value="1"/>
</dbReference>
<dbReference type="InterPro" id="IPR014043">
    <property type="entry name" value="Acyl_transferase_dom"/>
</dbReference>
<comment type="catalytic activity">
    <reaction evidence="3 4">
        <text>holo-[ACP] + malonyl-CoA = malonyl-[ACP] + CoA</text>
        <dbReference type="Rhea" id="RHEA:41792"/>
        <dbReference type="Rhea" id="RHEA-COMP:9623"/>
        <dbReference type="Rhea" id="RHEA-COMP:9685"/>
        <dbReference type="ChEBI" id="CHEBI:57287"/>
        <dbReference type="ChEBI" id="CHEBI:57384"/>
        <dbReference type="ChEBI" id="CHEBI:64479"/>
        <dbReference type="ChEBI" id="CHEBI:78449"/>
        <dbReference type="EC" id="2.3.1.39"/>
    </reaction>
</comment>
<evidence type="ECO:0000313" key="7">
    <source>
        <dbReference type="EMBL" id="TCS79670.1"/>
    </source>
</evidence>
<dbReference type="RefSeq" id="WP_132548726.1">
    <property type="nucleotide sequence ID" value="NZ_SMAA01000006.1"/>
</dbReference>
<evidence type="ECO:0000313" key="8">
    <source>
        <dbReference type="Proteomes" id="UP000295188"/>
    </source>
</evidence>
<dbReference type="SUPFAM" id="SSF55048">
    <property type="entry name" value="Probable ACP-binding domain of malonyl-CoA ACP transacylase"/>
    <property type="match status" value="1"/>
</dbReference>
<feature type="active site" evidence="5">
    <location>
        <position position="91"/>
    </location>
</feature>
<dbReference type="SMART" id="SM00827">
    <property type="entry name" value="PKS_AT"/>
    <property type="match status" value="1"/>
</dbReference>
<evidence type="ECO:0000256" key="2">
    <source>
        <dbReference type="ARBA" id="ARBA00023315"/>
    </source>
</evidence>
<dbReference type="GO" id="GO:0006633">
    <property type="term" value="P:fatty acid biosynthetic process"/>
    <property type="evidence" value="ECO:0007669"/>
    <property type="project" value="TreeGrafter"/>
</dbReference>
<sequence>MNKLAFIFPGQGSQSVGMGKDFFEHYDVAKKMFKEADDALGYSIKDMCFNGPAEDLKLTANTQPAILTVSAIAAAVLREHGIEPEIVGGHSLGEYSALVAAGALDFADAVYLVNRRGSFMQKAVPVGEGGMAAIIGLDRNIIIEVCDKISQKGSSVQAVNFNCPGQVVVAGTTAGVNIAVEELKKAGAKKCVLLPVSAPFHSRLMEPVTAQLSAELDKITIKDARIPVTANVTGETMSKAADIKKNLVKQAASPVKWEDCIGTMKQFGADVYIEVGPGKVLCGFNKRIDRALTSLNVENMPSLQKTLDYLQEVR</sequence>
<dbReference type="SUPFAM" id="SSF52151">
    <property type="entry name" value="FabD/lysophospholipase-like"/>
    <property type="match status" value="1"/>
</dbReference>
<keyword evidence="1 4" id="KW-0808">Transferase</keyword>
<dbReference type="EC" id="2.3.1.39" evidence="4"/>
<dbReference type="AlphaFoldDB" id="A0A4R3K9K8"/>
<proteinExistence type="inferred from homology"/>
<dbReference type="Gene3D" id="3.30.70.250">
    <property type="entry name" value="Malonyl-CoA ACP transacylase, ACP-binding"/>
    <property type="match status" value="1"/>
</dbReference>
<dbReference type="GO" id="GO:0004314">
    <property type="term" value="F:[acyl-carrier-protein] S-malonyltransferase activity"/>
    <property type="evidence" value="ECO:0007669"/>
    <property type="project" value="UniProtKB-EC"/>
</dbReference>
<protein>
    <recommendedName>
        <fullName evidence="4">Malonyl CoA-acyl carrier protein transacylase</fullName>
        <ecNumber evidence="4">2.3.1.39</ecNumber>
    </recommendedName>
</protein>
<organism evidence="7 8">
    <name type="scientific">Pectinatus cerevisiiphilus</name>
    <dbReference type="NCBI Taxonomy" id="86956"/>
    <lineage>
        <taxon>Bacteria</taxon>
        <taxon>Bacillati</taxon>
        <taxon>Bacillota</taxon>
        <taxon>Negativicutes</taxon>
        <taxon>Selenomonadales</taxon>
        <taxon>Selenomonadaceae</taxon>
        <taxon>Pectinatus</taxon>
    </lineage>
</organism>
<evidence type="ECO:0000256" key="4">
    <source>
        <dbReference type="PIRNR" id="PIRNR000446"/>
    </source>
</evidence>
<dbReference type="PANTHER" id="PTHR42681:SF1">
    <property type="entry name" value="MALONYL-COA-ACYL CARRIER PROTEIN TRANSACYLASE, MITOCHONDRIAL"/>
    <property type="match status" value="1"/>
</dbReference>
<evidence type="ECO:0000259" key="6">
    <source>
        <dbReference type="SMART" id="SM00827"/>
    </source>
</evidence>
<dbReference type="OrthoDB" id="9805460at2"/>
<name>A0A4R3K9K8_9FIRM</name>
<evidence type="ECO:0000256" key="5">
    <source>
        <dbReference type="PIRSR" id="PIRSR000446-1"/>
    </source>
</evidence>
<reference evidence="7 8" key="1">
    <citation type="submission" date="2019-03" db="EMBL/GenBank/DDBJ databases">
        <title>Genomic Encyclopedia of Type Strains, Phase IV (KMG-IV): sequencing the most valuable type-strain genomes for metagenomic binning, comparative biology and taxonomic classification.</title>
        <authorList>
            <person name="Goeker M."/>
        </authorList>
    </citation>
    <scope>NUCLEOTIDE SEQUENCE [LARGE SCALE GENOMIC DNA]</scope>
    <source>
        <strain evidence="7 8">DSM 20467</strain>
    </source>
</reference>
<dbReference type="InterPro" id="IPR024925">
    <property type="entry name" value="Malonyl_CoA-ACP_transAc"/>
</dbReference>
<gene>
    <name evidence="7" type="ORF">EDC37_10686</name>
</gene>
<dbReference type="PANTHER" id="PTHR42681">
    <property type="entry name" value="MALONYL-COA-ACYL CARRIER PROTEIN TRANSACYLASE, MITOCHONDRIAL"/>
    <property type="match status" value="1"/>
</dbReference>
<accession>A0A4R3K9K8</accession>
<dbReference type="PIRSF" id="PIRSF000446">
    <property type="entry name" value="Mct"/>
    <property type="match status" value="1"/>
</dbReference>
<evidence type="ECO:0000256" key="1">
    <source>
        <dbReference type="ARBA" id="ARBA00022679"/>
    </source>
</evidence>
<dbReference type="FunFam" id="3.30.70.250:FF:000001">
    <property type="entry name" value="Malonyl CoA-acyl carrier protein transacylase"/>
    <property type="match status" value="1"/>
</dbReference>
<comment type="caution">
    <text evidence="7">The sequence shown here is derived from an EMBL/GenBank/DDBJ whole genome shotgun (WGS) entry which is preliminary data.</text>
</comment>
<dbReference type="InterPro" id="IPR016036">
    <property type="entry name" value="Malonyl_transacylase_ACP-bd"/>
</dbReference>
<evidence type="ECO:0000256" key="3">
    <source>
        <dbReference type="ARBA" id="ARBA00048462"/>
    </source>
</evidence>